<sequence length="68" mass="8144">GKNLGPSFKGGIRRAALAWKMCTNHAIIKTCMWFTKYSNMAKNRRFKRQSNRLMYYLTHEECHIQEYL</sequence>
<accession>C4N333</accession>
<feature type="non-terminal residue" evidence="1">
    <location>
        <position position="1"/>
    </location>
</feature>
<protein>
    <submittedName>
        <fullName evidence="1">Pipo</fullName>
    </submittedName>
</protein>
<organism evidence="1">
    <name type="scientific">Sweet potato feathery mottle virus</name>
    <dbReference type="NCBI Taxonomy" id="12844"/>
    <lineage>
        <taxon>Viruses</taxon>
        <taxon>Riboviria</taxon>
        <taxon>Orthornavirae</taxon>
        <taxon>Pisuviricota</taxon>
        <taxon>Stelpaviricetes</taxon>
        <taxon>Patatavirales</taxon>
        <taxon>Potyviridae</taxon>
        <taxon>Potyvirus</taxon>
        <taxon>Potyvirus batataplumei</taxon>
    </lineage>
</organism>
<evidence type="ECO:0000313" key="1">
    <source>
        <dbReference type="EMBL" id="ACN23028.1"/>
    </source>
</evidence>
<name>C4N333_9POTV</name>
<proteinExistence type="predicted"/>
<reference evidence="1" key="1">
    <citation type="journal article" date="2009" name="Virology">
        <title>Complete viral genome sequence and discovery of novel viruses by deep sequencing of small RNAs: a generic method for diagnosis, discovery and sequencing of viruses.</title>
        <authorList>
            <person name="Kreuze J.F."/>
            <person name="Perez A."/>
            <person name="Untiveros M."/>
            <person name="Quispe D."/>
            <person name="Fuentes S."/>
            <person name="Barker I."/>
            <person name="Simon R."/>
        </authorList>
    </citation>
    <scope>NUCLEOTIDE SEQUENCE</scope>
    <source>
        <strain evidence="1">EA</strain>
    </source>
</reference>
<dbReference type="EMBL" id="FJ155666">
    <property type="protein sequence ID" value="ACN23028.1"/>
    <property type="molecule type" value="Genomic_RNA"/>
</dbReference>